<protein>
    <submittedName>
        <fullName evidence="1">Uncharacterized protein</fullName>
    </submittedName>
</protein>
<sequence>MAFLGKILGNYADQSFENMVPSGTSATALPRKAYQWTLGFEVYPNEGAGNSDDPKAVEEETSLWEDAKAWGEEALMGADPPDPNKFQDINSLLKRAVLVPQSVQLPQTSIDNTLMNQYNRKRLVQTGLQFS</sequence>
<dbReference type="EMBL" id="UINC01090453">
    <property type="protein sequence ID" value="SVC42412.1"/>
    <property type="molecule type" value="Genomic_DNA"/>
</dbReference>
<organism evidence="1">
    <name type="scientific">marine metagenome</name>
    <dbReference type="NCBI Taxonomy" id="408172"/>
    <lineage>
        <taxon>unclassified sequences</taxon>
        <taxon>metagenomes</taxon>
        <taxon>ecological metagenomes</taxon>
    </lineage>
</organism>
<dbReference type="AlphaFoldDB" id="A0A382M4X8"/>
<feature type="non-terminal residue" evidence="1">
    <location>
        <position position="131"/>
    </location>
</feature>
<accession>A0A382M4X8</accession>
<evidence type="ECO:0000313" key="1">
    <source>
        <dbReference type="EMBL" id="SVC42412.1"/>
    </source>
</evidence>
<name>A0A382M4X8_9ZZZZ</name>
<proteinExistence type="predicted"/>
<reference evidence="1" key="1">
    <citation type="submission" date="2018-05" db="EMBL/GenBank/DDBJ databases">
        <authorList>
            <person name="Lanie J.A."/>
            <person name="Ng W.-L."/>
            <person name="Kazmierczak K.M."/>
            <person name="Andrzejewski T.M."/>
            <person name="Davidsen T.M."/>
            <person name="Wayne K.J."/>
            <person name="Tettelin H."/>
            <person name="Glass J.I."/>
            <person name="Rusch D."/>
            <person name="Podicherti R."/>
            <person name="Tsui H.-C.T."/>
            <person name="Winkler M.E."/>
        </authorList>
    </citation>
    <scope>NUCLEOTIDE SEQUENCE</scope>
</reference>
<gene>
    <name evidence="1" type="ORF">METZ01_LOCUS295266</name>
</gene>